<dbReference type="AlphaFoldDB" id="A0A037ZGF7"/>
<protein>
    <submittedName>
        <fullName evidence="2">ANTAR domain protein</fullName>
    </submittedName>
</protein>
<dbReference type="PIRSF" id="PIRSF036382">
    <property type="entry name" value="RR_antiterm"/>
    <property type="match status" value="1"/>
</dbReference>
<dbReference type="EMBL" id="JFKE01000006">
    <property type="protein sequence ID" value="KAJ54703.1"/>
    <property type="molecule type" value="Genomic_DNA"/>
</dbReference>
<evidence type="ECO:0000259" key="1">
    <source>
        <dbReference type="PROSITE" id="PS50921"/>
    </source>
</evidence>
<dbReference type="GO" id="GO:0003723">
    <property type="term" value="F:RNA binding"/>
    <property type="evidence" value="ECO:0007669"/>
    <property type="project" value="InterPro"/>
</dbReference>
<dbReference type="Pfam" id="PF03861">
    <property type="entry name" value="ANTAR"/>
    <property type="match status" value="1"/>
</dbReference>
<organism evidence="2 3">
    <name type="scientific">Actibacterium mucosum KCTC 23349</name>
    <dbReference type="NCBI Taxonomy" id="1454373"/>
    <lineage>
        <taxon>Bacteria</taxon>
        <taxon>Pseudomonadati</taxon>
        <taxon>Pseudomonadota</taxon>
        <taxon>Alphaproteobacteria</taxon>
        <taxon>Rhodobacterales</taxon>
        <taxon>Roseobacteraceae</taxon>
        <taxon>Actibacterium</taxon>
    </lineage>
</organism>
<feature type="domain" description="ANTAR" evidence="1">
    <location>
        <begin position="132"/>
        <end position="193"/>
    </location>
</feature>
<dbReference type="Proteomes" id="UP000026249">
    <property type="component" value="Unassembled WGS sequence"/>
</dbReference>
<dbReference type="Pfam" id="PF21332">
    <property type="entry name" value="AmiR_N"/>
    <property type="match status" value="1"/>
</dbReference>
<dbReference type="PROSITE" id="PS50921">
    <property type="entry name" value="ANTAR"/>
    <property type="match status" value="1"/>
</dbReference>
<dbReference type="SUPFAM" id="SSF52172">
    <property type="entry name" value="CheY-like"/>
    <property type="match status" value="1"/>
</dbReference>
<dbReference type="InterPro" id="IPR008327">
    <property type="entry name" value="Sig_transdc_resp-reg_antiterm"/>
</dbReference>
<dbReference type="InterPro" id="IPR049021">
    <property type="entry name" value="AmiR_N"/>
</dbReference>
<dbReference type="SMART" id="SM01012">
    <property type="entry name" value="ANTAR"/>
    <property type="match status" value="1"/>
</dbReference>
<evidence type="ECO:0000313" key="3">
    <source>
        <dbReference type="Proteomes" id="UP000026249"/>
    </source>
</evidence>
<dbReference type="InterPro" id="IPR005561">
    <property type="entry name" value="ANTAR"/>
</dbReference>
<gene>
    <name evidence="2" type="ORF">ACMU_16440</name>
</gene>
<accession>A0A037ZGF7</accession>
<comment type="caution">
    <text evidence="2">The sequence shown here is derived from an EMBL/GenBank/DDBJ whole genome shotgun (WGS) entry which is preliminary data.</text>
</comment>
<keyword evidence="3" id="KW-1185">Reference proteome</keyword>
<dbReference type="STRING" id="1454373.ACMU_16440"/>
<dbReference type="Gene3D" id="1.10.10.10">
    <property type="entry name" value="Winged helix-like DNA-binding domain superfamily/Winged helix DNA-binding domain"/>
    <property type="match status" value="1"/>
</dbReference>
<proteinExistence type="predicted"/>
<evidence type="ECO:0000313" key="2">
    <source>
        <dbReference type="EMBL" id="KAJ54703.1"/>
    </source>
</evidence>
<reference evidence="2 3" key="1">
    <citation type="submission" date="2014-03" db="EMBL/GenBank/DDBJ databases">
        <title>Draft Genome Sequence of Actibacterium mucosum KCTC 23349, a Marine Alphaproteobacterium with Complex Ionic Requirements Isolated from Mediterranean Seawater at Malvarrosa Beach, Valencia, Spain.</title>
        <authorList>
            <person name="Arahal D.R."/>
            <person name="Shao Z."/>
            <person name="Lai Q."/>
            <person name="Pujalte M.J."/>
        </authorList>
    </citation>
    <scope>NUCLEOTIDE SEQUENCE [LARGE SCALE GENOMIC DNA]</scope>
    <source>
        <strain evidence="2 3">KCTC 23349</strain>
    </source>
</reference>
<dbReference type="InterPro" id="IPR036388">
    <property type="entry name" value="WH-like_DNA-bd_sf"/>
</dbReference>
<dbReference type="Gene3D" id="3.40.50.2300">
    <property type="match status" value="1"/>
</dbReference>
<name>A0A037ZGF7_9RHOB</name>
<dbReference type="InterPro" id="IPR011006">
    <property type="entry name" value="CheY-like_superfamily"/>
</dbReference>
<sequence length="198" mass="22127">MTGDASKSQNLIRRLRRMRILVIHPDDADREVFVAHLKRIGCQVELMWPSPETLPSHADVVLFLLGQERDPNLLTWMATADTIARIAIINFETPEILGELERLNVHGVISKPIRPFGVLAALTTAIGAARHEMTLKNRIKSLDENLRSRRKVEQAVAILSELKGIDEQAAYKRLRDKSQNSQTSIGEIASALIAAHDV</sequence>